<name>A0A1E7RDC6_9GAMM</name>
<evidence type="ECO:0000313" key="2">
    <source>
        <dbReference type="EMBL" id="OEY97227.1"/>
    </source>
</evidence>
<keyword evidence="3" id="KW-1185">Reference proteome</keyword>
<keyword evidence="1" id="KW-1133">Transmembrane helix</keyword>
<keyword evidence="1" id="KW-0472">Membrane</keyword>
<organism evidence="2 3">
    <name type="scientific">Acinetobacter qingfengensis</name>
    <dbReference type="NCBI Taxonomy" id="1262585"/>
    <lineage>
        <taxon>Bacteria</taxon>
        <taxon>Pseudomonadati</taxon>
        <taxon>Pseudomonadota</taxon>
        <taxon>Gammaproteobacteria</taxon>
        <taxon>Moraxellales</taxon>
        <taxon>Moraxellaceae</taxon>
        <taxon>Acinetobacter</taxon>
    </lineage>
</organism>
<feature type="transmembrane region" description="Helical" evidence="1">
    <location>
        <begin position="74"/>
        <end position="91"/>
    </location>
</feature>
<proteinExistence type="predicted"/>
<dbReference type="STRING" id="1262585.BJI46_02030"/>
<evidence type="ECO:0000256" key="1">
    <source>
        <dbReference type="SAM" id="Phobius"/>
    </source>
</evidence>
<sequence length="128" mass="14766">MSHPDPDRELQQALEKRQKNIHELNRILWVVLPTLALLISMIVANYNIWSTLFSFIVLSTAFILVGIKQKNLSLVLVLTLIYCLIDNYLSYQYQLNSSGLKRQLLMLLFITIIGLGRNFADRAMLNKT</sequence>
<feature type="transmembrane region" description="Helical" evidence="1">
    <location>
        <begin position="103"/>
        <end position="120"/>
    </location>
</feature>
<feature type="transmembrane region" description="Helical" evidence="1">
    <location>
        <begin position="48"/>
        <end position="67"/>
    </location>
</feature>
<dbReference type="RefSeq" id="WP_070069375.1">
    <property type="nucleotide sequence ID" value="NZ_MKKK01000012.1"/>
</dbReference>
<dbReference type="OrthoDB" id="6700897at2"/>
<dbReference type="AlphaFoldDB" id="A0A1E7RDC6"/>
<dbReference type="EMBL" id="MKKK01000012">
    <property type="protein sequence ID" value="OEY97227.1"/>
    <property type="molecule type" value="Genomic_DNA"/>
</dbReference>
<keyword evidence="1" id="KW-0812">Transmembrane</keyword>
<feature type="transmembrane region" description="Helical" evidence="1">
    <location>
        <begin position="24"/>
        <end position="42"/>
    </location>
</feature>
<accession>A0A1E7RDC6</accession>
<reference evidence="2 3" key="1">
    <citation type="submission" date="2016-09" db="EMBL/GenBank/DDBJ databases">
        <authorList>
            <person name="Capua I."/>
            <person name="De Benedictis P."/>
            <person name="Joannis T."/>
            <person name="Lombin L.H."/>
            <person name="Cattoli G."/>
        </authorList>
    </citation>
    <scope>NUCLEOTIDE SEQUENCE [LARGE SCALE GENOMIC DNA]</scope>
    <source>
        <strain evidence="2 3">ANC 4671</strain>
    </source>
</reference>
<comment type="caution">
    <text evidence="2">The sequence shown here is derived from an EMBL/GenBank/DDBJ whole genome shotgun (WGS) entry which is preliminary data.</text>
</comment>
<gene>
    <name evidence="2" type="ORF">BJI46_02030</name>
</gene>
<evidence type="ECO:0000313" key="3">
    <source>
        <dbReference type="Proteomes" id="UP000185895"/>
    </source>
</evidence>
<protein>
    <submittedName>
        <fullName evidence="2">Uncharacterized protein</fullName>
    </submittedName>
</protein>
<dbReference type="Proteomes" id="UP000185895">
    <property type="component" value="Unassembled WGS sequence"/>
</dbReference>